<feature type="domain" description="STING transmembrane" evidence="7">
    <location>
        <begin position="25"/>
        <end position="131"/>
    </location>
</feature>
<reference evidence="9" key="1">
    <citation type="submission" date="2014-03" db="EMBL/GenBank/DDBJ databases">
        <authorList>
            <person name="Aksoy S."/>
            <person name="Warren W."/>
            <person name="Wilson R.K."/>
        </authorList>
    </citation>
    <scope>NUCLEOTIDE SEQUENCE [LARGE SCALE GENOMIC DNA]</scope>
    <source>
        <strain evidence="9">IAEA</strain>
    </source>
</reference>
<evidence type="ECO:0000259" key="7">
    <source>
        <dbReference type="Pfam" id="PF23417"/>
    </source>
</evidence>
<feature type="transmembrane region" description="Helical" evidence="5">
    <location>
        <begin position="66"/>
        <end position="87"/>
    </location>
</feature>
<dbReference type="PANTHER" id="PTHR34339:SF1">
    <property type="entry name" value="STIMULATOR OF INTERFERON GENES PROTEIN"/>
    <property type="match status" value="1"/>
</dbReference>
<dbReference type="GO" id="GO:0000045">
    <property type="term" value="P:autophagosome assembly"/>
    <property type="evidence" value="ECO:0007669"/>
    <property type="project" value="TreeGrafter"/>
</dbReference>
<evidence type="ECO:0000256" key="2">
    <source>
        <dbReference type="ARBA" id="ARBA00022692"/>
    </source>
</evidence>
<evidence type="ECO:0000256" key="1">
    <source>
        <dbReference type="ARBA" id="ARBA00004141"/>
    </source>
</evidence>
<dbReference type="GO" id="GO:0002218">
    <property type="term" value="P:activation of innate immune response"/>
    <property type="evidence" value="ECO:0007669"/>
    <property type="project" value="InterPro"/>
</dbReference>
<proteinExistence type="predicted"/>
<keyword evidence="2 5" id="KW-0812">Transmembrane</keyword>
<dbReference type="AlphaFoldDB" id="A0A1A9W747"/>
<dbReference type="STRING" id="37001.A0A1A9W747"/>
<dbReference type="Pfam" id="PF23417">
    <property type="entry name" value="STING_TM"/>
    <property type="match status" value="1"/>
</dbReference>
<sequence length="323" mass="37781">MSKQKSRKPNITNMLTTCIDNYLPIAFIVISGEILWRCVCALKERFWYLNHYEGSERLRQIFQRSFSTNFATKFSLLVTICVALFRYGMTTEMPWPSLRCALCIPLYVLYQQLGISFSNLQYAYWIRDHHGLDYAEGMASNYFHGYLKLTLPSHNEGEGIRQRIELYESQEGVRFICKRLLILIPNTMYVNSKIESSMLTRDGIKSLDTIIKNRAGVARPFKNDVYRFTKSINGTYYYVALEGATPLLSFFEAIRTSMTWQMVDMKREILLKFYRHLKKLLNEWPETRHQAELILYNSFTGDGHTQDVGEVILAHITNMEKNT</sequence>
<dbReference type="InterPro" id="IPR038623">
    <property type="entry name" value="STING_C_sf"/>
</dbReference>
<feature type="domain" description="STING ligand-binding" evidence="6">
    <location>
        <begin position="133"/>
        <end position="318"/>
    </location>
</feature>
<dbReference type="GO" id="GO:0061709">
    <property type="term" value="P:reticulophagy"/>
    <property type="evidence" value="ECO:0007669"/>
    <property type="project" value="TreeGrafter"/>
</dbReference>
<dbReference type="GO" id="GO:0045087">
    <property type="term" value="P:innate immune response"/>
    <property type="evidence" value="ECO:0007669"/>
    <property type="project" value="TreeGrafter"/>
</dbReference>
<dbReference type="Pfam" id="PF15009">
    <property type="entry name" value="STING_LBD"/>
    <property type="match status" value="1"/>
</dbReference>
<dbReference type="Gene3D" id="3.40.50.12100">
    <property type="entry name" value="Stimulator of interferon genes protein"/>
    <property type="match status" value="1"/>
</dbReference>
<keyword evidence="4 5" id="KW-0472">Membrane</keyword>
<dbReference type="VEuPathDB" id="VectorBase:GBRI008573"/>
<reference evidence="8" key="2">
    <citation type="submission" date="2020-05" db="UniProtKB">
        <authorList>
            <consortium name="EnsemblMetazoa"/>
        </authorList>
    </citation>
    <scope>IDENTIFICATION</scope>
    <source>
        <strain evidence="8">IAEA</strain>
    </source>
</reference>
<protein>
    <submittedName>
        <fullName evidence="8">Uncharacterized protein</fullName>
    </submittedName>
</protein>
<organism evidence="8 9">
    <name type="scientific">Glossina brevipalpis</name>
    <dbReference type="NCBI Taxonomy" id="37001"/>
    <lineage>
        <taxon>Eukaryota</taxon>
        <taxon>Metazoa</taxon>
        <taxon>Ecdysozoa</taxon>
        <taxon>Arthropoda</taxon>
        <taxon>Hexapoda</taxon>
        <taxon>Insecta</taxon>
        <taxon>Pterygota</taxon>
        <taxon>Neoptera</taxon>
        <taxon>Endopterygota</taxon>
        <taxon>Diptera</taxon>
        <taxon>Brachycera</taxon>
        <taxon>Muscomorpha</taxon>
        <taxon>Hippoboscoidea</taxon>
        <taxon>Glossinidae</taxon>
        <taxon>Glossina</taxon>
    </lineage>
</organism>
<dbReference type="Proteomes" id="UP000091820">
    <property type="component" value="Unassembled WGS sequence"/>
</dbReference>
<evidence type="ECO:0000256" key="5">
    <source>
        <dbReference type="SAM" id="Phobius"/>
    </source>
</evidence>
<evidence type="ECO:0000259" key="6">
    <source>
        <dbReference type="Pfam" id="PF15009"/>
    </source>
</evidence>
<accession>A0A1A9W747</accession>
<dbReference type="InterPro" id="IPR029158">
    <property type="entry name" value="STING"/>
</dbReference>
<dbReference type="GO" id="GO:0005776">
    <property type="term" value="C:autophagosome"/>
    <property type="evidence" value="ECO:0007669"/>
    <property type="project" value="TreeGrafter"/>
</dbReference>
<evidence type="ECO:0000313" key="8">
    <source>
        <dbReference type="EnsemblMetazoa" id="GBRI008573-PA"/>
    </source>
</evidence>
<dbReference type="EnsemblMetazoa" id="GBRI008573-RA">
    <property type="protein sequence ID" value="GBRI008573-PA"/>
    <property type="gene ID" value="GBRI008573"/>
</dbReference>
<dbReference type="InterPro" id="IPR055434">
    <property type="entry name" value="STING_TM"/>
</dbReference>
<keyword evidence="9" id="KW-1185">Reference proteome</keyword>
<dbReference type="InterPro" id="IPR055432">
    <property type="entry name" value="STING_LBD"/>
</dbReference>
<dbReference type="GO" id="GO:0032481">
    <property type="term" value="P:positive regulation of type I interferon production"/>
    <property type="evidence" value="ECO:0007669"/>
    <property type="project" value="InterPro"/>
</dbReference>
<dbReference type="GO" id="GO:0061507">
    <property type="term" value="F:2',3'-cyclic GMP-AMP binding"/>
    <property type="evidence" value="ECO:0007669"/>
    <property type="project" value="TreeGrafter"/>
</dbReference>
<evidence type="ECO:0000256" key="3">
    <source>
        <dbReference type="ARBA" id="ARBA00022989"/>
    </source>
</evidence>
<dbReference type="GO" id="GO:0016239">
    <property type="term" value="P:positive regulation of macroautophagy"/>
    <property type="evidence" value="ECO:0007669"/>
    <property type="project" value="TreeGrafter"/>
</dbReference>
<keyword evidence="3 5" id="KW-1133">Transmembrane helix</keyword>
<name>A0A1A9W747_9MUSC</name>
<dbReference type="PANTHER" id="PTHR34339">
    <property type="entry name" value="STIMULATOR OF INTERFERON GENES PROTEIN"/>
    <property type="match status" value="1"/>
</dbReference>
<dbReference type="GO" id="GO:0035438">
    <property type="term" value="F:cyclic-di-GMP binding"/>
    <property type="evidence" value="ECO:0007669"/>
    <property type="project" value="TreeGrafter"/>
</dbReference>
<dbReference type="GO" id="GO:0005789">
    <property type="term" value="C:endoplasmic reticulum membrane"/>
    <property type="evidence" value="ECO:0007669"/>
    <property type="project" value="TreeGrafter"/>
</dbReference>
<evidence type="ECO:0000256" key="4">
    <source>
        <dbReference type="ARBA" id="ARBA00023136"/>
    </source>
</evidence>
<comment type="subcellular location">
    <subcellularLocation>
        <location evidence="1">Membrane</location>
        <topology evidence="1">Multi-pass membrane protein</topology>
    </subcellularLocation>
</comment>
<evidence type="ECO:0000313" key="9">
    <source>
        <dbReference type="Proteomes" id="UP000091820"/>
    </source>
</evidence>